<reference evidence="1" key="2">
    <citation type="submission" date="2021-02" db="EMBL/GenBank/DDBJ databases">
        <title>Aspergillus puulaauensis MK2 genome sequence.</title>
        <authorList>
            <person name="Futagami T."/>
            <person name="Mori K."/>
            <person name="Kadooka C."/>
            <person name="Tanaka T."/>
        </authorList>
    </citation>
    <scope>NUCLEOTIDE SEQUENCE</scope>
    <source>
        <strain evidence="1">MK2</strain>
    </source>
</reference>
<accession>A0A7R7XW67</accession>
<sequence>MDDFDFVPEWGQLPVEQYLIRCWDHSSPQSPEQQRSTLVKHFLQLDKIQPEWDPTLFTADNSRKPSRIPTPDEIVNILQPWRSDELRRIAWRIWGCSSMQPLLLRAHYDPKHDESVEEWQELDQYELESWWSILNNKNMFNFGADWKRVFAIFPEAAGRLGKYPRWPDMEAIKEFQDQFKESLDRAKRLKKQMWRQDPNASLIQANPAAWNLLQFISVGYILIADEEAFRTNRFLLVYFDGSQNVVAQGRVPSTDDGVNQVSLDWDQYQPPYSLFEEGTIGEEYLANGDIGSWLYEFTKEDLQDDPPAPADDA</sequence>
<name>A0A7R7XW67_9EURO</name>
<dbReference type="Proteomes" id="UP000654913">
    <property type="component" value="Chromosome 6"/>
</dbReference>
<evidence type="ECO:0000313" key="2">
    <source>
        <dbReference type="Proteomes" id="UP000654913"/>
    </source>
</evidence>
<dbReference type="GeneID" id="64977896"/>
<dbReference type="KEGG" id="apuu:APUU_60947S"/>
<dbReference type="AlphaFoldDB" id="A0A7R7XW67"/>
<evidence type="ECO:0000313" key="1">
    <source>
        <dbReference type="EMBL" id="BCS27899.1"/>
    </source>
</evidence>
<keyword evidence="2" id="KW-1185">Reference proteome</keyword>
<dbReference type="RefSeq" id="XP_041560085.1">
    <property type="nucleotide sequence ID" value="XM_041694234.1"/>
</dbReference>
<reference evidence="1" key="1">
    <citation type="submission" date="2021-01" db="EMBL/GenBank/DDBJ databases">
        <authorList>
            <consortium name="Aspergillus puulaauensis MK2 genome sequencing consortium"/>
            <person name="Kazuki M."/>
            <person name="Futagami T."/>
        </authorList>
    </citation>
    <scope>NUCLEOTIDE SEQUENCE</scope>
    <source>
        <strain evidence="1">MK2</strain>
    </source>
</reference>
<organism evidence="1 2">
    <name type="scientific">Aspergillus puulaauensis</name>
    <dbReference type="NCBI Taxonomy" id="1220207"/>
    <lineage>
        <taxon>Eukaryota</taxon>
        <taxon>Fungi</taxon>
        <taxon>Dikarya</taxon>
        <taxon>Ascomycota</taxon>
        <taxon>Pezizomycotina</taxon>
        <taxon>Eurotiomycetes</taxon>
        <taxon>Eurotiomycetidae</taxon>
        <taxon>Eurotiales</taxon>
        <taxon>Aspergillaceae</taxon>
        <taxon>Aspergillus</taxon>
    </lineage>
</organism>
<proteinExistence type="predicted"/>
<protein>
    <submittedName>
        <fullName evidence="1">Uncharacterized protein</fullName>
    </submittedName>
</protein>
<gene>
    <name evidence="1" type="ORF">APUU_60947S</name>
</gene>
<dbReference type="OrthoDB" id="4364812at2759"/>
<dbReference type="EMBL" id="AP024448">
    <property type="protein sequence ID" value="BCS27899.1"/>
    <property type="molecule type" value="Genomic_DNA"/>
</dbReference>